<feature type="compositionally biased region" description="Basic residues" evidence="1">
    <location>
        <begin position="60"/>
        <end position="75"/>
    </location>
</feature>
<feature type="region of interest" description="Disordered" evidence="1">
    <location>
        <begin position="56"/>
        <end position="75"/>
    </location>
</feature>
<dbReference type="InterPro" id="IPR036885">
    <property type="entry name" value="SWIB_MDM2_dom_sf"/>
</dbReference>
<dbReference type="EMBL" id="MN740588">
    <property type="protein sequence ID" value="QHU35379.1"/>
    <property type="molecule type" value="Genomic_DNA"/>
</dbReference>
<dbReference type="PROSITE" id="PS51925">
    <property type="entry name" value="SWIB_MDM2"/>
    <property type="match status" value="1"/>
</dbReference>
<feature type="domain" description="DM2" evidence="2">
    <location>
        <begin position="73"/>
        <end position="154"/>
    </location>
</feature>
<evidence type="ECO:0000256" key="1">
    <source>
        <dbReference type="SAM" id="MobiDB-lite"/>
    </source>
</evidence>
<evidence type="ECO:0000313" key="3">
    <source>
        <dbReference type="EMBL" id="QHU35379.1"/>
    </source>
</evidence>
<dbReference type="SUPFAM" id="SSF47592">
    <property type="entry name" value="SWIB/MDM2 domain"/>
    <property type="match status" value="1"/>
</dbReference>
<dbReference type="InterPro" id="IPR003121">
    <property type="entry name" value="SWIB_MDM2_domain"/>
</dbReference>
<accession>A0A6C0LX90</accession>
<sequence length="156" mass="18006">MSQAANQQQQQEATTTSQSEVETLFQSILDDSQSLQTSYKSWCQTVKKLQKEMEKEAKKLAKQKPKRKVKQKPQKVTKAMRAFMVKNGGEDSDSYTRQVMMKAVSVYIKEKKLQNEANKKQWAKDATLTKLFGLKEEWYTFMQINGILSRIVVKSA</sequence>
<proteinExistence type="predicted"/>
<reference evidence="3" key="1">
    <citation type="journal article" date="2020" name="Nature">
        <title>Giant virus diversity and host interactions through global metagenomics.</title>
        <authorList>
            <person name="Schulz F."/>
            <person name="Roux S."/>
            <person name="Paez-Espino D."/>
            <person name="Jungbluth S."/>
            <person name="Walsh D.A."/>
            <person name="Denef V.J."/>
            <person name="McMahon K.D."/>
            <person name="Konstantinidis K.T."/>
            <person name="Eloe-Fadrosh E.A."/>
            <person name="Kyrpides N.C."/>
            <person name="Woyke T."/>
        </authorList>
    </citation>
    <scope>NUCLEOTIDE SEQUENCE</scope>
    <source>
        <strain evidence="3">GVMAG-S-1017745-26</strain>
    </source>
</reference>
<evidence type="ECO:0000259" key="2">
    <source>
        <dbReference type="PROSITE" id="PS51925"/>
    </source>
</evidence>
<name>A0A6C0LX90_9ZZZZ</name>
<dbReference type="AlphaFoldDB" id="A0A6C0LX90"/>
<organism evidence="3">
    <name type="scientific">viral metagenome</name>
    <dbReference type="NCBI Taxonomy" id="1070528"/>
    <lineage>
        <taxon>unclassified sequences</taxon>
        <taxon>metagenomes</taxon>
        <taxon>organismal metagenomes</taxon>
    </lineage>
</organism>
<protein>
    <recommendedName>
        <fullName evidence="2">DM2 domain-containing protein</fullName>
    </recommendedName>
</protein>
<dbReference type="Gene3D" id="1.10.245.10">
    <property type="entry name" value="SWIB/MDM2 domain"/>
    <property type="match status" value="1"/>
</dbReference>
<dbReference type="Pfam" id="PF02201">
    <property type="entry name" value="SWIB"/>
    <property type="match status" value="1"/>
</dbReference>